<dbReference type="InterPro" id="IPR036861">
    <property type="entry name" value="Endochitinase-like_sf"/>
</dbReference>
<comment type="catalytic activity">
    <reaction evidence="1">
        <text>Random endo-hydrolysis of N-acetyl-beta-D-glucosaminide (1-&gt;4)-beta-linkages in chitin and chitodextrins.</text>
        <dbReference type="EC" id="3.2.1.14"/>
    </reaction>
</comment>
<evidence type="ECO:0000259" key="14">
    <source>
        <dbReference type="PROSITE" id="PS50941"/>
    </source>
</evidence>
<evidence type="ECO:0000256" key="2">
    <source>
        <dbReference type="ARBA" id="ARBA00008682"/>
    </source>
</evidence>
<feature type="compositionally biased region" description="Basic and acidic residues" evidence="12">
    <location>
        <begin position="751"/>
        <end position="763"/>
    </location>
</feature>
<evidence type="ECO:0000256" key="11">
    <source>
        <dbReference type="RuleBase" id="RU000489"/>
    </source>
</evidence>
<keyword evidence="8 11" id="KW-0326">Glycosidase</keyword>
<evidence type="ECO:0000256" key="9">
    <source>
        <dbReference type="ARBA" id="ARBA00023326"/>
    </source>
</evidence>
<dbReference type="SUPFAM" id="SSF51445">
    <property type="entry name" value="(Trans)glycosidases"/>
    <property type="match status" value="1"/>
</dbReference>
<dbReference type="GO" id="GO:0000272">
    <property type="term" value="P:polysaccharide catabolic process"/>
    <property type="evidence" value="ECO:0007669"/>
    <property type="project" value="UniProtKB-KW"/>
</dbReference>
<dbReference type="InterPro" id="IPR001579">
    <property type="entry name" value="Glyco_hydro_18_chit_AS"/>
</dbReference>
<dbReference type="PROSITE" id="PS00026">
    <property type="entry name" value="CHIT_BIND_I_1"/>
    <property type="match status" value="1"/>
</dbReference>
<feature type="disulfide bond" evidence="10">
    <location>
        <begin position="55"/>
        <end position="67"/>
    </location>
</feature>
<keyword evidence="5 11" id="KW-0378">Hydrolase</keyword>
<dbReference type="SUPFAM" id="SSF54556">
    <property type="entry name" value="Chitinase insertion domain"/>
    <property type="match status" value="1"/>
</dbReference>
<proteinExistence type="inferred from homology"/>
<feature type="domain" description="GH18" evidence="15">
    <location>
        <begin position="144"/>
        <end position="503"/>
    </location>
</feature>
<gene>
    <name evidence="16" type="ORF">ZT1A5_G7889</name>
</gene>
<keyword evidence="4 10" id="KW-0147">Chitin-binding</keyword>
<dbReference type="InterPro" id="IPR001002">
    <property type="entry name" value="Chitin-bd_1"/>
</dbReference>
<dbReference type="Pfam" id="PF00704">
    <property type="entry name" value="Glyco_hydro_18"/>
    <property type="match status" value="1"/>
</dbReference>
<evidence type="ECO:0000313" key="17">
    <source>
        <dbReference type="Proteomes" id="UP000215453"/>
    </source>
</evidence>
<evidence type="ECO:0000313" key="16">
    <source>
        <dbReference type="EMBL" id="SMY26446.1"/>
    </source>
</evidence>
<evidence type="ECO:0000256" key="7">
    <source>
        <dbReference type="ARBA" id="ARBA00023277"/>
    </source>
</evidence>
<sequence>MRIINLSLLALCGTIIVPATLDILEAKRIEIPPDRSLNLARRDLPEGTCNGATPCPNGACCGDNGLCGYSPLECGPGCASNCNAKAECGEYAAAGKQKCPLSVCCSSFGFCGSTSDFCRDGCQEDYGSCGDAPDPPCGGTRVEERKIAYYESWADARLCQAVQPEELDLTGYTSINFAFAYFSDTYDVMPMDAASGEMYSRFTAVKKRFPGLQTWISIGGWTFNDPGPTRNAFSSMASSTQNRRKFIRSLLKFINTYGFDGLDLDWEYPQAEDRGGQADDADNLVILAQELSRSLRLQKKGLSLTIPTSYWYLRHFDVKQLQDHVDWFNLMSYDLHGTWDKEKILATHTNLTEIQTALDLLWRAGVDRNRVVLGTAFYGRSFRLKDPSCSTPNGKCLFEGDADPGICSNASGILNYQEIQDIISEQNLEPISDKRSATKWITWNTNQWVSYDDDETWKRKKDFAVTNCLGGIMVWAIDQKQQPASTPEEQDVDKNLEEAFGLTPDQAAVAGQLIKDQGASLGCLISECNLDCFSGTSPVALMRGQPKQLPLSDKCEKNEYRSLCCFDGTDMRNCQWRGWDANGKSCVAGCKEGETELATDSNIFNGEKDQSCTGGFQSFCCEYFKPTPDIAQLLPVAAEFVDDQAKAAAIDKAFDEGVDQAAKAICKVGVPIVLNLAKRIPIVGNVVAAITKVFRLDLAKLCASELADLFHFTVNVPNLPVFKEPATTVKKPPQTRPPINPQRPLSTHVCPKRDGKPCPREGDPTYTEVKSRTIYPAPVHRVCKPQWSQACYNAESVIKHNPQFSTLLCPTAKPEGNAARPAVASWSDQHNMDWRDGWMQASGLGCQVDEVPGAAWMQDEDDDRSQWVRYVPGKQNNGAGALWKLDICRFVDKRDKDRPGSRLPYHRENLTPDGVLKVLGINRPRTKFNGVTTQNALVIDFPVAAPPDWGIQENPCWPSNVVDDPGFALLLDDVYYDQHLAERKYGKRNYKDPMAADLLTTVHNEGYSSSAGFKLIDNKPAFDPDALIFNDGNSSRRATNEELRAIGIVKCSSSDCGAEMQELGIESAAIVQGTHAATVEATPSAEATPAGLGEVLVTAASPGSPASGASSQATAV</sequence>
<dbReference type="InterPro" id="IPR029070">
    <property type="entry name" value="Chitinase_insertion_sf"/>
</dbReference>
<dbReference type="EC" id="3.2.1.14" evidence="3"/>
<evidence type="ECO:0000256" key="5">
    <source>
        <dbReference type="ARBA" id="ARBA00022801"/>
    </source>
</evidence>
<dbReference type="CDD" id="cd11618">
    <property type="entry name" value="ChtBD1_1"/>
    <property type="match status" value="1"/>
</dbReference>
<evidence type="ECO:0000256" key="4">
    <source>
        <dbReference type="ARBA" id="ARBA00022669"/>
    </source>
</evidence>
<dbReference type="GO" id="GO:0008061">
    <property type="term" value="F:chitin binding"/>
    <property type="evidence" value="ECO:0007669"/>
    <property type="project" value="UniProtKB-UniRule"/>
</dbReference>
<dbReference type="InterPro" id="IPR001223">
    <property type="entry name" value="Glyco_hydro18_cat"/>
</dbReference>
<keyword evidence="13" id="KW-0732">Signal</keyword>
<reference evidence="16 17" key="1">
    <citation type="submission" date="2016-10" db="EMBL/GenBank/DDBJ databases">
        <authorList>
            <person name="Varghese N."/>
        </authorList>
    </citation>
    <scope>NUCLEOTIDE SEQUENCE [LARGE SCALE GENOMIC DNA]</scope>
</reference>
<dbReference type="Gene3D" id="3.10.50.10">
    <property type="match status" value="1"/>
</dbReference>
<dbReference type="PROSITE" id="PS51910">
    <property type="entry name" value="GH18_2"/>
    <property type="match status" value="1"/>
</dbReference>
<keyword evidence="10" id="KW-1015">Disulfide bond</keyword>
<organism evidence="16 17">
    <name type="scientific">Zymoseptoria tritici ST99CH_1A5</name>
    <dbReference type="NCBI Taxonomy" id="1276529"/>
    <lineage>
        <taxon>Eukaryota</taxon>
        <taxon>Fungi</taxon>
        <taxon>Dikarya</taxon>
        <taxon>Ascomycota</taxon>
        <taxon>Pezizomycotina</taxon>
        <taxon>Dothideomycetes</taxon>
        <taxon>Dothideomycetidae</taxon>
        <taxon>Mycosphaerellales</taxon>
        <taxon>Mycosphaerellaceae</taxon>
        <taxon>Zymoseptoria</taxon>
    </lineage>
</organism>
<feature type="region of interest" description="Disordered" evidence="12">
    <location>
        <begin position="727"/>
        <end position="765"/>
    </location>
</feature>
<evidence type="ECO:0000256" key="10">
    <source>
        <dbReference type="PROSITE-ProRule" id="PRU00261"/>
    </source>
</evidence>
<dbReference type="InterPro" id="IPR011583">
    <property type="entry name" value="Chitinase_II/V-like_cat"/>
</dbReference>
<dbReference type="PANTHER" id="PTHR11177:SF333">
    <property type="entry name" value="CHITINASE"/>
    <property type="match status" value="1"/>
</dbReference>
<dbReference type="AlphaFoldDB" id="A0A1Y6LPX0"/>
<dbReference type="SMART" id="SM00636">
    <property type="entry name" value="Glyco_18"/>
    <property type="match status" value="1"/>
</dbReference>
<dbReference type="InterPro" id="IPR017853">
    <property type="entry name" value="GH"/>
</dbReference>
<feature type="disulfide bond" evidence="10">
    <location>
        <begin position="104"/>
        <end position="118"/>
    </location>
</feature>
<accession>A0A1Y6LPX0</accession>
<dbReference type="InterPro" id="IPR050314">
    <property type="entry name" value="Glycosyl_Hydrlase_18"/>
</dbReference>
<keyword evidence="7" id="KW-0119">Carbohydrate metabolism</keyword>
<keyword evidence="6" id="KW-0146">Chitin degradation</keyword>
<evidence type="ECO:0000256" key="13">
    <source>
        <dbReference type="SAM" id="SignalP"/>
    </source>
</evidence>
<dbReference type="GO" id="GO:0008843">
    <property type="term" value="F:endochitinase activity"/>
    <property type="evidence" value="ECO:0007669"/>
    <property type="project" value="UniProtKB-EC"/>
</dbReference>
<feature type="disulfide bond" evidence="10">
    <location>
        <begin position="60"/>
        <end position="74"/>
    </location>
</feature>
<dbReference type="Proteomes" id="UP000215453">
    <property type="component" value="Chromosome 7"/>
</dbReference>
<dbReference type="PROSITE" id="PS50941">
    <property type="entry name" value="CHIT_BIND_I_2"/>
    <property type="match status" value="2"/>
</dbReference>
<evidence type="ECO:0000256" key="1">
    <source>
        <dbReference type="ARBA" id="ARBA00000822"/>
    </source>
</evidence>
<dbReference type="SMART" id="SM00270">
    <property type="entry name" value="ChtBD1"/>
    <property type="match status" value="2"/>
</dbReference>
<dbReference type="PANTHER" id="PTHR11177">
    <property type="entry name" value="CHITINASE"/>
    <property type="match status" value="1"/>
</dbReference>
<dbReference type="Pfam" id="PF00187">
    <property type="entry name" value="Chitin_bind_1"/>
    <property type="match status" value="1"/>
</dbReference>
<name>A0A1Y6LPX0_ZYMTR</name>
<evidence type="ECO:0000256" key="6">
    <source>
        <dbReference type="ARBA" id="ARBA00023024"/>
    </source>
</evidence>
<keyword evidence="9" id="KW-0624">Polysaccharide degradation</keyword>
<evidence type="ECO:0000259" key="15">
    <source>
        <dbReference type="PROSITE" id="PS51910"/>
    </source>
</evidence>
<feature type="domain" description="Chitin-binding type-1" evidence="14">
    <location>
        <begin position="46"/>
        <end position="84"/>
    </location>
</feature>
<comment type="similarity">
    <text evidence="2">Belongs to the glycosyl hydrolase 18 family. Chitinase class V subfamily.</text>
</comment>
<dbReference type="InterPro" id="IPR018371">
    <property type="entry name" value="Chitin-binding_1_CS"/>
</dbReference>
<protein>
    <recommendedName>
        <fullName evidence="3">chitinase</fullName>
        <ecNumber evidence="3">3.2.1.14</ecNumber>
    </recommendedName>
</protein>
<evidence type="ECO:0000256" key="12">
    <source>
        <dbReference type="SAM" id="MobiDB-lite"/>
    </source>
</evidence>
<evidence type="ECO:0000256" key="8">
    <source>
        <dbReference type="ARBA" id="ARBA00023295"/>
    </source>
</evidence>
<evidence type="ECO:0000256" key="3">
    <source>
        <dbReference type="ARBA" id="ARBA00012729"/>
    </source>
</evidence>
<feature type="disulfide bond" evidence="10">
    <location>
        <begin position="78"/>
        <end position="82"/>
    </location>
</feature>
<dbReference type="EMBL" id="LT882682">
    <property type="protein sequence ID" value="SMY26446.1"/>
    <property type="molecule type" value="Genomic_DNA"/>
</dbReference>
<dbReference type="Gene3D" id="3.20.20.80">
    <property type="entry name" value="Glycosidases"/>
    <property type="match status" value="1"/>
</dbReference>
<dbReference type="Gene3D" id="3.30.60.10">
    <property type="entry name" value="Endochitinase-like"/>
    <property type="match status" value="1"/>
</dbReference>
<dbReference type="SUPFAM" id="SSF57016">
    <property type="entry name" value="Plant lectins/antimicrobial peptides"/>
    <property type="match status" value="1"/>
</dbReference>
<feature type="domain" description="Chitin-binding type-1" evidence="14">
    <location>
        <begin position="85"/>
        <end position="131"/>
    </location>
</feature>
<dbReference type="PROSITE" id="PS01095">
    <property type="entry name" value="GH18_1"/>
    <property type="match status" value="1"/>
</dbReference>
<feature type="disulfide bond" evidence="10">
    <location>
        <begin position="99"/>
        <end position="111"/>
    </location>
</feature>
<feature type="signal peptide" evidence="13">
    <location>
        <begin position="1"/>
        <end position="26"/>
    </location>
</feature>
<dbReference type="GO" id="GO:0006032">
    <property type="term" value="P:chitin catabolic process"/>
    <property type="evidence" value="ECO:0007669"/>
    <property type="project" value="UniProtKB-KW"/>
</dbReference>
<feature type="chain" id="PRO_5012961174" description="chitinase" evidence="13">
    <location>
        <begin position="27"/>
        <end position="1116"/>
    </location>
</feature>
<comment type="caution">
    <text evidence="10">Lacks conserved residue(s) required for the propagation of feature annotation.</text>
</comment>